<gene>
    <name evidence="1" type="ORF">HETSPECPRED_004823</name>
</gene>
<evidence type="ECO:0008006" key="3">
    <source>
        <dbReference type="Google" id="ProtNLM"/>
    </source>
</evidence>
<dbReference type="Proteomes" id="UP000664521">
    <property type="component" value="Unassembled WGS sequence"/>
</dbReference>
<accession>A0A8H3I953</accession>
<evidence type="ECO:0000313" key="1">
    <source>
        <dbReference type="EMBL" id="CAF9904914.1"/>
    </source>
</evidence>
<dbReference type="AlphaFoldDB" id="A0A8H3I953"/>
<dbReference type="EMBL" id="CAJPDS010000003">
    <property type="protein sequence ID" value="CAF9904914.1"/>
    <property type="molecule type" value="Genomic_DNA"/>
</dbReference>
<dbReference type="Gene3D" id="3.30.710.10">
    <property type="entry name" value="Potassium Channel Kv1.1, Chain A"/>
    <property type="match status" value="1"/>
</dbReference>
<reference evidence="1" key="1">
    <citation type="submission" date="2021-03" db="EMBL/GenBank/DDBJ databases">
        <authorList>
            <person name="Tagirdzhanova G."/>
        </authorList>
    </citation>
    <scope>NUCLEOTIDE SEQUENCE</scope>
</reference>
<organism evidence="1 2">
    <name type="scientific">Heterodermia speciosa</name>
    <dbReference type="NCBI Taxonomy" id="116794"/>
    <lineage>
        <taxon>Eukaryota</taxon>
        <taxon>Fungi</taxon>
        <taxon>Dikarya</taxon>
        <taxon>Ascomycota</taxon>
        <taxon>Pezizomycotina</taxon>
        <taxon>Lecanoromycetes</taxon>
        <taxon>OSLEUM clade</taxon>
        <taxon>Lecanoromycetidae</taxon>
        <taxon>Caliciales</taxon>
        <taxon>Physciaceae</taxon>
        <taxon>Heterodermia</taxon>
    </lineage>
</organism>
<evidence type="ECO:0000313" key="2">
    <source>
        <dbReference type="Proteomes" id="UP000664521"/>
    </source>
</evidence>
<keyword evidence="2" id="KW-1185">Reference proteome</keyword>
<sequence>MAHESTVHFANKLVHRRTQLEPVKSFLVEDLIMNKGSKKIAKHDSSDSDELVSIIVGHPPKSFKANRNRICVLSDCLNRAINSRKPTELGTEPGRLTVCLPEEDPLSFEIVFNWTITHTFKNPETEMAYFYTRLLDAYVLADRLGIKVVCNAILTELRNRAPDGLMDCHGFIYSNTIPGSVLRKMLVDMAVNDQRVAGVFQKGPQYGLHNPDFLFDLKNELVGKWKSS</sequence>
<comment type="caution">
    <text evidence="1">The sequence shown here is derived from an EMBL/GenBank/DDBJ whole genome shotgun (WGS) entry which is preliminary data.</text>
</comment>
<dbReference type="InterPro" id="IPR011333">
    <property type="entry name" value="SKP1/BTB/POZ_sf"/>
</dbReference>
<dbReference type="OrthoDB" id="194443at2759"/>
<name>A0A8H3I953_9LECA</name>
<proteinExistence type="predicted"/>
<protein>
    <recommendedName>
        <fullName evidence="3">BTB domain-containing protein</fullName>
    </recommendedName>
</protein>